<evidence type="ECO:0000313" key="3">
    <source>
        <dbReference type="Proteomes" id="UP000002139"/>
    </source>
</evidence>
<gene>
    <name evidence="2" type="ordered locus">sce7835</name>
</gene>
<name>A9FBE7_SORC5</name>
<dbReference type="STRING" id="448385.sce7835"/>
<dbReference type="AlphaFoldDB" id="A9FBE7"/>
<feature type="compositionally biased region" description="Gly residues" evidence="1">
    <location>
        <begin position="37"/>
        <end position="61"/>
    </location>
</feature>
<sequence>MSQNLCRIEKFPSRGGWRAGVLGGVVALVSLACSSSGGGTNDPSGSGGSAGGSGGSGGSTGSGEPTGDPTKLVGAFQVRSLPAAEPGAAGSTAVIGKIYDGPTPSQLIWEVQAEEEGCQLLTPRVPFCNEPCGGSAVCVEDDTCQPYPAAHSAGNVTVTGLNLESGAASLVMSPTANNYQPPAGVKLLYPPVDEGEALRFEASGDFFSAFTVEAKGVSPLDLLNETIELKPDQPLQLEWTPPGQADIARVHVKLDISHHGGTKGMIECNVDDTGSLDVPASLVKQLLDLGVAGFPTIIVTRRSVGSTTIPPGRVDLVVSSQIEQAVVIAGLTSCNDDSQCPEGQTCQSDLTCK</sequence>
<protein>
    <submittedName>
        <fullName evidence="2">Secreted protein</fullName>
    </submittedName>
</protein>
<evidence type="ECO:0000313" key="2">
    <source>
        <dbReference type="EMBL" id="CAN98005.1"/>
    </source>
</evidence>
<accession>A9FBE7</accession>
<dbReference type="BioCyc" id="SCEL448385:SCE_RS40120-MONOMER"/>
<evidence type="ECO:0000256" key="1">
    <source>
        <dbReference type="SAM" id="MobiDB-lite"/>
    </source>
</evidence>
<dbReference type="eggNOG" id="ENOG50319BU">
    <property type="taxonomic scope" value="Bacteria"/>
</dbReference>
<dbReference type="Proteomes" id="UP000002139">
    <property type="component" value="Chromosome"/>
</dbReference>
<dbReference type="KEGG" id="scl:sce7835"/>
<reference evidence="2 3" key="1">
    <citation type="journal article" date="2007" name="Nat. Biotechnol.">
        <title>Complete genome sequence of the myxobacterium Sorangium cellulosum.</title>
        <authorList>
            <person name="Schneiker S."/>
            <person name="Perlova O."/>
            <person name="Kaiser O."/>
            <person name="Gerth K."/>
            <person name="Alici A."/>
            <person name="Altmeyer M.O."/>
            <person name="Bartels D."/>
            <person name="Bekel T."/>
            <person name="Beyer S."/>
            <person name="Bode E."/>
            <person name="Bode H.B."/>
            <person name="Bolten C.J."/>
            <person name="Choudhuri J.V."/>
            <person name="Doss S."/>
            <person name="Elnakady Y.A."/>
            <person name="Frank B."/>
            <person name="Gaigalat L."/>
            <person name="Goesmann A."/>
            <person name="Groeger C."/>
            <person name="Gross F."/>
            <person name="Jelsbak L."/>
            <person name="Jelsbak L."/>
            <person name="Kalinowski J."/>
            <person name="Kegler C."/>
            <person name="Knauber T."/>
            <person name="Konietzny S."/>
            <person name="Kopp M."/>
            <person name="Krause L."/>
            <person name="Krug D."/>
            <person name="Linke B."/>
            <person name="Mahmud T."/>
            <person name="Martinez-Arias R."/>
            <person name="McHardy A.C."/>
            <person name="Merai M."/>
            <person name="Meyer F."/>
            <person name="Mormann S."/>
            <person name="Munoz-Dorado J."/>
            <person name="Perez J."/>
            <person name="Pradella S."/>
            <person name="Rachid S."/>
            <person name="Raddatz G."/>
            <person name="Rosenau F."/>
            <person name="Rueckert C."/>
            <person name="Sasse F."/>
            <person name="Scharfe M."/>
            <person name="Schuster S.C."/>
            <person name="Suen G."/>
            <person name="Treuner-Lange A."/>
            <person name="Velicer G.J."/>
            <person name="Vorholter F.-J."/>
            <person name="Weissman K.J."/>
            <person name="Welch R.D."/>
            <person name="Wenzel S.C."/>
            <person name="Whitworth D.E."/>
            <person name="Wilhelm S."/>
            <person name="Wittmann C."/>
            <person name="Bloecker H."/>
            <person name="Puehler A."/>
            <person name="Mueller R."/>
        </authorList>
    </citation>
    <scope>NUCLEOTIDE SEQUENCE [LARGE SCALE GENOMIC DNA]</scope>
    <source>
        <strain evidence="3">So ce56</strain>
    </source>
</reference>
<proteinExistence type="predicted"/>
<keyword evidence="3" id="KW-1185">Reference proteome</keyword>
<feature type="region of interest" description="Disordered" evidence="1">
    <location>
        <begin position="37"/>
        <end position="71"/>
    </location>
</feature>
<dbReference type="EMBL" id="AM746676">
    <property type="protein sequence ID" value="CAN98005.1"/>
    <property type="molecule type" value="Genomic_DNA"/>
</dbReference>
<organism evidence="2 3">
    <name type="scientific">Sorangium cellulosum (strain So ce56)</name>
    <name type="common">Polyangium cellulosum (strain So ce56)</name>
    <dbReference type="NCBI Taxonomy" id="448385"/>
    <lineage>
        <taxon>Bacteria</taxon>
        <taxon>Pseudomonadati</taxon>
        <taxon>Myxococcota</taxon>
        <taxon>Polyangia</taxon>
        <taxon>Polyangiales</taxon>
        <taxon>Polyangiaceae</taxon>
        <taxon>Sorangium</taxon>
    </lineage>
</organism>
<dbReference type="PROSITE" id="PS51257">
    <property type="entry name" value="PROKAR_LIPOPROTEIN"/>
    <property type="match status" value="1"/>
</dbReference>
<dbReference type="HOGENOM" id="CLU_067331_0_0_7"/>